<evidence type="ECO:0000313" key="9">
    <source>
        <dbReference type="EMBL" id="TTO95315.1"/>
    </source>
</evidence>
<dbReference type="Gene3D" id="2.60.40.10">
    <property type="entry name" value="Immunoglobulins"/>
    <property type="match status" value="1"/>
</dbReference>
<dbReference type="Gene3D" id="2.60.40.1930">
    <property type="match status" value="1"/>
</dbReference>
<dbReference type="InterPro" id="IPR036595">
    <property type="entry name" value="A-macroglobulin_rcpt-bd_sf"/>
</dbReference>
<dbReference type="InterPro" id="IPR013783">
    <property type="entry name" value="Ig-like_fold"/>
</dbReference>
<dbReference type="Gene3D" id="2.60.120.1540">
    <property type="match status" value="2"/>
</dbReference>
<protein>
    <submittedName>
        <fullName evidence="9">NLR family member X1</fullName>
    </submittedName>
</protein>
<dbReference type="PROSITE" id="PS00477">
    <property type="entry name" value="ALPHA_2_MACROGLOBULIN"/>
    <property type="match status" value="1"/>
</dbReference>
<dbReference type="InterPro" id="IPR001611">
    <property type="entry name" value="Leu-rich_rpt"/>
</dbReference>
<evidence type="ECO:0000256" key="6">
    <source>
        <dbReference type="ARBA" id="ARBA00023157"/>
    </source>
</evidence>
<evidence type="ECO:0000256" key="5">
    <source>
        <dbReference type="ARBA" id="ARBA00022900"/>
    </source>
</evidence>
<dbReference type="PANTHER" id="PTHR11412:SF150">
    <property type="entry name" value="ALPHA-2-MACROGLOBULIN-RELATED"/>
    <property type="match status" value="1"/>
</dbReference>
<dbReference type="SUPFAM" id="SSF52047">
    <property type="entry name" value="RNI-like"/>
    <property type="match status" value="1"/>
</dbReference>
<evidence type="ECO:0000259" key="8">
    <source>
        <dbReference type="PROSITE" id="PS50106"/>
    </source>
</evidence>
<proteinExistence type="inferred from homology"/>
<gene>
    <name evidence="9" type="ORF">Baya_16041</name>
</gene>
<dbReference type="SMART" id="SM01360">
    <property type="entry name" value="A2M"/>
    <property type="match status" value="1"/>
</dbReference>
<dbReference type="Pfam" id="PF05729">
    <property type="entry name" value="NACHT"/>
    <property type="match status" value="1"/>
</dbReference>
<dbReference type="Gene3D" id="3.80.10.10">
    <property type="entry name" value="Ribonuclease Inhibitor"/>
    <property type="match status" value="1"/>
</dbReference>
<dbReference type="InterPro" id="IPR001478">
    <property type="entry name" value="PDZ"/>
</dbReference>
<dbReference type="FunFam" id="6.20.50.160:FF:000002">
    <property type="entry name" value="Thioester-containing protein 2, isoform B"/>
    <property type="match status" value="1"/>
</dbReference>
<dbReference type="SMART" id="SM01359">
    <property type="entry name" value="A2M_N_2"/>
    <property type="match status" value="1"/>
</dbReference>
<dbReference type="InterPro" id="IPR011625">
    <property type="entry name" value="A2M_N_BRD"/>
</dbReference>
<dbReference type="InterPro" id="IPR027417">
    <property type="entry name" value="P-loop_NTPase"/>
</dbReference>
<feature type="domain" description="PDZ" evidence="8">
    <location>
        <begin position="2291"/>
        <end position="2389"/>
    </location>
</feature>
<feature type="domain" description="PDZ" evidence="8">
    <location>
        <begin position="2197"/>
        <end position="2279"/>
    </location>
</feature>
<reference evidence="9 10" key="1">
    <citation type="journal article" date="2019" name="Genome Biol. Evol.">
        <title>Whole-Genome Sequencing of the Giant Devil Catfish, Bagarius yarrelli.</title>
        <authorList>
            <person name="Jiang W."/>
            <person name="Lv Y."/>
            <person name="Cheng L."/>
            <person name="Yang K."/>
            <person name="Chao B."/>
            <person name="Wang X."/>
            <person name="Li Y."/>
            <person name="Pan X."/>
            <person name="You X."/>
            <person name="Zhang Y."/>
            <person name="Yang J."/>
            <person name="Li J."/>
            <person name="Zhang X."/>
            <person name="Liu S."/>
            <person name="Sun C."/>
            <person name="Yang J."/>
            <person name="Shi Q."/>
        </authorList>
    </citation>
    <scope>NUCLEOTIDE SEQUENCE [LARGE SCALE GENOMIC DNA]</scope>
    <source>
        <strain evidence="9">JWS20170419001</strain>
        <tissue evidence="9">Muscle</tissue>
    </source>
</reference>
<dbReference type="Pfam" id="PF00595">
    <property type="entry name" value="PDZ"/>
    <property type="match status" value="2"/>
</dbReference>
<dbReference type="Gene3D" id="2.30.42.10">
    <property type="match status" value="4"/>
</dbReference>
<dbReference type="SMART" id="SM01419">
    <property type="entry name" value="Thiol-ester_cl"/>
    <property type="match status" value="1"/>
</dbReference>
<dbReference type="InterPro" id="IPR008930">
    <property type="entry name" value="Terpenoid_cyclase/PrenylTrfase"/>
</dbReference>
<dbReference type="InterPro" id="IPR007111">
    <property type="entry name" value="NACHT_NTPase"/>
</dbReference>
<dbReference type="SMART" id="SM01361">
    <property type="entry name" value="A2M_recep"/>
    <property type="match status" value="1"/>
</dbReference>
<dbReference type="EMBL" id="VCAZ01000256">
    <property type="protein sequence ID" value="TTO95315.1"/>
    <property type="molecule type" value="Genomic_DNA"/>
</dbReference>
<dbReference type="GO" id="GO:0007399">
    <property type="term" value="P:nervous system development"/>
    <property type="evidence" value="ECO:0007669"/>
    <property type="project" value="UniProtKB-ARBA"/>
</dbReference>
<dbReference type="InterPro" id="IPR014756">
    <property type="entry name" value="Ig_E-set"/>
</dbReference>
<feature type="domain" description="PDZ" evidence="8">
    <location>
        <begin position="2417"/>
        <end position="2500"/>
    </location>
</feature>
<organism evidence="9 10">
    <name type="scientific">Bagarius yarrelli</name>
    <name type="common">Goonch</name>
    <name type="synonym">Bagrus yarrelli</name>
    <dbReference type="NCBI Taxonomy" id="175774"/>
    <lineage>
        <taxon>Eukaryota</taxon>
        <taxon>Metazoa</taxon>
        <taxon>Chordata</taxon>
        <taxon>Craniata</taxon>
        <taxon>Vertebrata</taxon>
        <taxon>Euteleostomi</taxon>
        <taxon>Actinopterygii</taxon>
        <taxon>Neopterygii</taxon>
        <taxon>Teleostei</taxon>
        <taxon>Ostariophysi</taxon>
        <taxon>Siluriformes</taxon>
        <taxon>Sisoridae</taxon>
        <taxon>Sisorinae</taxon>
        <taxon>Bagarius</taxon>
    </lineage>
</organism>
<dbReference type="Pfam" id="PF07677">
    <property type="entry name" value="A2M_recep"/>
    <property type="match status" value="1"/>
</dbReference>
<evidence type="ECO:0000256" key="2">
    <source>
        <dbReference type="ARBA" id="ARBA00022690"/>
    </source>
</evidence>
<keyword evidence="2" id="KW-0646">Protease inhibitor</keyword>
<dbReference type="InterPro" id="IPR047565">
    <property type="entry name" value="Alpha-macroglob_thiol-ester_cl"/>
</dbReference>
<dbReference type="PANTHER" id="PTHR11412">
    <property type="entry name" value="MACROGLOBULIN / COMPLEMENT"/>
    <property type="match status" value="1"/>
</dbReference>
<evidence type="ECO:0000256" key="7">
    <source>
        <dbReference type="SAM" id="SignalP"/>
    </source>
</evidence>
<dbReference type="SMART" id="SM00228">
    <property type="entry name" value="PDZ"/>
    <property type="match status" value="4"/>
</dbReference>
<comment type="similarity">
    <text evidence="1">Belongs to the protease inhibitor I39 (alpha-2-macroglobulin) family.</text>
</comment>
<name>A0A556VUC3_BAGYA</name>
<dbReference type="InterPro" id="IPR050473">
    <property type="entry name" value="A2M/Complement_sys"/>
</dbReference>
<dbReference type="Gene3D" id="6.20.50.160">
    <property type="match status" value="1"/>
</dbReference>
<dbReference type="PROSITE" id="PS50106">
    <property type="entry name" value="PDZ"/>
    <property type="match status" value="4"/>
</dbReference>
<keyword evidence="5" id="KW-0722">Serine protease inhibitor</keyword>
<dbReference type="Gene3D" id="2.60.40.690">
    <property type="entry name" value="Alpha-macroglobulin, receptor-binding domain"/>
    <property type="match status" value="2"/>
</dbReference>
<dbReference type="SMART" id="SM00368">
    <property type="entry name" value="LRR_RI"/>
    <property type="match status" value="5"/>
</dbReference>
<dbReference type="GO" id="GO:0005615">
    <property type="term" value="C:extracellular space"/>
    <property type="evidence" value="ECO:0007669"/>
    <property type="project" value="InterPro"/>
</dbReference>
<evidence type="ECO:0000256" key="4">
    <source>
        <dbReference type="ARBA" id="ARBA00022840"/>
    </source>
</evidence>
<dbReference type="GO" id="GO:0005524">
    <property type="term" value="F:ATP binding"/>
    <property type="evidence" value="ECO:0007669"/>
    <property type="project" value="UniProtKB-KW"/>
</dbReference>
<dbReference type="OrthoDB" id="120976at2759"/>
<dbReference type="InterPro" id="IPR011626">
    <property type="entry name" value="Alpha-macroglobulin_TED"/>
</dbReference>
<dbReference type="InterPro" id="IPR041489">
    <property type="entry name" value="PDZ_6"/>
</dbReference>
<dbReference type="Pfam" id="PF13516">
    <property type="entry name" value="LRR_6"/>
    <property type="match status" value="2"/>
</dbReference>
<dbReference type="InterPro" id="IPR041555">
    <property type="entry name" value="MG3"/>
</dbReference>
<dbReference type="InterPro" id="IPR001599">
    <property type="entry name" value="Macroglobln_a2"/>
</dbReference>
<evidence type="ECO:0000256" key="3">
    <source>
        <dbReference type="ARBA" id="ARBA00022741"/>
    </source>
</evidence>
<sequence length="2674" mass="297221">MVVSQVHSRIRLLLACFLFLSVHGQTTGPYFMVTFPAVIESGSNAKFCVSLLKPNETLQININLVHNEETRTLLHETVEEDFHSCSHFEAPQVLQESVQEIEVEVKGESFTMTDKKKVMFKSYDTLVFIQTDKPIYNPGQTVLPRFEITLIPPEEHSVSDEKMNLEICGKYTYGQPVPGTAVVQVCRQFRQTYFYSQSVPMISPCLLETVEMSQNGCAVVMINVTTFMNSEFEDNLENSLNVTVTLTEEGTELSIVKSVIVALTFEIGKVELVDLPKTFEREKAIEGKVKVTFFNGTVIPNKKVYLSEGTRWSPKLLLNLTTDINGLADFSVASPEHPTTEISILASVDLDETSTYKTPHFSFANAHLKLLEQATSYSPVFSELSVESSEGPFNCGTEISITIKYYIVGETSENFSIDLIYMVLSKGVIVHHGHETVEVEESTDLRKGNISFKLSVVVELAPVVQVVAYSVLPSKNVIAESKNFNVEKCFRNKVSLQFSPSKAVPGEKNTLEVSALPGSLCGLNTVDQSVFILESGNRLNTDKIFNLLPVKIGSEYPYGVEDVQGCLKVRHQRDVQSGHAYNTIKNLLNIPCCHRDSGSVQLPVTVPDTITTWETEAFCVSSKGLGVAPPVHLTVFQPFFLELSLPYSIIRGEVFELKATVFNYLSKCIMVKVTPAPSSDYTLEPSSDGEYSSCLCANGRKTFRWTLIPNVLGVLNVTVSAEAEQSQTVCDNEIVSVPDRGRIDTITRSLIVKAEGTEKTKSQSWLLCPQGSSVSEEFELTLPDDVIKGSARASVSVLGDILGRALKNLDGLLRMPYGCGEQNIALLAPNIYILQYLENTQQLTSDIRERATGFLKSGQLTTFVLRTFGKAQRYIFIDPEIITSAKKWLINMQRTDGCFLRQGSLFNNRMKGGVNDDVTITAYITASLLELGNTIQDPVVNGLLCLKSSIGKLTNTYTTALLAYTFSLVKENEVREQLLQKLDDVAISGDGHLHWSQSASDDSGSLSVEISSYVLLAVLTSGQLTAADLGYANRIVSWLVKQQNPYGGFSSTQDTVVALQALALYATKVFSPDGSSTVNVISADGHSLNFDVNQDNKLLYQEKSLQDVPGKYSIDVKGSTCVSVQVALFYNVPTPTDLSRLSITAKTKANCTKSFGHTVSLNFTVGYNGALNTTNMIIVDIKLLSGFTADPDELQRNIPINYELHIKQLLPVKNLKPATIKVYDYYQTIPWPYQRPTPLRILSSSMVNELEAFTTFKEVFDQSTSEQAYLISCFFFAKGNPCVFQQVAEFLSSEMERTGEVNEFIMFWLQYPIDIHKQKLTLWFGHLPQEEKQFGGYFSPETMHIEPLILKKSPEEDKEHSIHPFKRNESMRSSITAEQLFDPRNDTEEGKGLNILLYGAVGTGKSTVVRKLVLDWCAGSALSQFKLVVPFSCEDLTQLSKFTSLRDLVGRNDPNEALPSGAVVVNLLRKYLLPEASILVTTRLSAVDHIPKKYVHRYAQICGFNDPDRQRNYFTSRLLQQSVDKPSKEAEALIEMLYLNLQRDSQLATACFLPSYCWLMCATLHFLHFTDAKAPIRTLTGIYTSFLRLNFGGEVLTIGADQSVQEHQNSLMLYVVRTVGKLAFDGISSKHTSFSKADLEQWVGGKTKTDEELHHLAVFRTDVLDFFLVPSVEHGKNRTQSDEKRYVFAVPAMQEYLAALYVVLGENKTALEKVTLQVSSALGSAGEDITALVTIFSKFLPLRIFALFNLVKLFPKFFDRVASLSKGRIANTMAAEMFRSEDSYNEDVLDQVEQNLLGVQGPQPQQKDDSRSFELYPIFMGGLLHYGNRRLLYQLGCDIKSTTVAQITRTLKKQLIRESRKQQPSEELMDLLVLLYELQNPQLTAEVLKSVKIISLSNVRMTPLKCFVLSSVLNCLPPGFVLNELNLSSCYVTPELLHLLYPAFSNTRSLNLQFNSLDPESCIMLRDLLLESNCQINSLQLCDNSLLDRGASYLLDALSGNRSLQKLSLMHTGLGDSAASDLASKLALHNGLQELNVAYNNIGDDAALKLVDACKEHPTIHTLHLYLNKLTDVGKQSLHVRGVPLEKDGRRVKVLASVTEGSDISEHWHPILSIIGKNLLMGKRSCTRTAFGLPERFGVGPKTALKLLEEVALPQSGACEPGDTTDVPWKFTFNPKEGIDNPALMISDDPEPDVCPRLCLLKREEGQSFGFYLRKESGCRGHIVQQVAPWSAAERSGLRDGDHILEVNEAFVDNQEYFKVVLKVQASGLQLCLLVLSAAEYETAVSEGMDLMALSKANRGEGCVRPRLCHINWEPGIGLGLGVIPVEGRRGKYYVNPVKEGPAERAGVQAGDHLLSINGVLTSKLTHSALMKMVKKGGKNVTILVTDSRSEESYLRRRLPILPSFASAHNLPYRPKTIYLTQGPQGYGFLLRQEKLGAGKVAHLLREVDPCSPAEAAGMEDGDLLLAVNGELVENSEHEDIVSRIRQSSQQVTLTTISIQGRDYYTQLGLSPLMFYEENILQREHFPTNTLPSNSLSHPRLCTLLREETGFGFRLAYSQIDNRVYVGQVEVGGAGEKAGLREADVIVEVNGQNVMHEKFEDLATIIRKGGTLLRLLVVDKDGFKKIKTSDVVITSDMSLNGTEVRSCTHGKKVSKLYEQRKTWWCRGNEFSRID</sequence>
<dbReference type="InterPro" id="IPR032675">
    <property type="entry name" value="LRR_dom_sf"/>
</dbReference>
<dbReference type="Gene3D" id="3.40.50.300">
    <property type="entry name" value="P-loop containing nucleotide triphosphate hydrolases"/>
    <property type="match status" value="1"/>
</dbReference>
<feature type="signal peptide" evidence="7">
    <location>
        <begin position="1"/>
        <end position="24"/>
    </location>
</feature>
<dbReference type="GO" id="GO:0004867">
    <property type="term" value="F:serine-type endopeptidase inhibitor activity"/>
    <property type="evidence" value="ECO:0007669"/>
    <property type="project" value="UniProtKB-KW"/>
</dbReference>
<dbReference type="Gene3D" id="2.60.40.1940">
    <property type="match status" value="1"/>
</dbReference>
<evidence type="ECO:0000313" key="10">
    <source>
        <dbReference type="Proteomes" id="UP000319801"/>
    </source>
</evidence>
<dbReference type="Gene3D" id="2.20.130.20">
    <property type="match status" value="1"/>
</dbReference>
<keyword evidence="6" id="KW-1015">Disulfide bond</keyword>
<feature type="domain" description="PDZ" evidence="8">
    <location>
        <begin position="2541"/>
        <end position="2621"/>
    </location>
</feature>
<dbReference type="Gene3D" id="1.50.10.20">
    <property type="match status" value="2"/>
</dbReference>
<dbReference type="Pfam" id="PF17791">
    <property type="entry name" value="MG3"/>
    <property type="match status" value="1"/>
</dbReference>
<evidence type="ECO:0000256" key="1">
    <source>
        <dbReference type="ARBA" id="ARBA00010952"/>
    </source>
</evidence>
<accession>A0A556VUC3</accession>
<dbReference type="SUPFAM" id="SSF48239">
    <property type="entry name" value="Terpenoid cyclases/Protein prenyltransferases"/>
    <property type="match status" value="1"/>
</dbReference>
<dbReference type="SUPFAM" id="SSF81296">
    <property type="entry name" value="E set domains"/>
    <property type="match status" value="1"/>
</dbReference>
<keyword evidence="7" id="KW-0732">Signal</keyword>
<keyword evidence="10" id="KW-1185">Reference proteome</keyword>
<dbReference type="Pfam" id="PF00207">
    <property type="entry name" value="A2M"/>
    <property type="match status" value="1"/>
</dbReference>
<dbReference type="InterPro" id="IPR036034">
    <property type="entry name" value="PDZ_sf"/>
</dbReference>
<dbReference type="SUPFAM" id="SSF49410">
    <property type="entry name" value="Alpha-macroglobulin receptor domain"/>
    <property type="match status" value="1"/>
</dbReference>
<dbReference type="SUPFAM" id="SSF50156">
    <property type="entry name" value="PDZ domain-like"/>
    <property type="match status" value="4"/>
</dbReference>
<keyword evidence="3" id="KW-0547">Nucleotide-binding</keyword>
<dbReference type="Pfam" id="PF07703">
    <property type="entry name" value="A2M_BRD"/>
    <property type="match status" value="1"/>
</dbReference>
<dbReference type="InterPro" id="IPR009048">
    <property type="entry name" value="A-macroglobulin_rcpt-bd"/>
</dbReference>
<dbReference type="FunFam" id="2.60.40.10:FF:000312">
    <property type="entry name" value="Alpha-2-macroglobulin like 1"/>
    <property type="match status" value="1"/>
</dbReference>
<keyword evidence="4" id="KW-0067">ATP-binding</keyword>
<dbReference type="Pfam" id="PF17820">
    <property type="entry name" value="PDZ_6"/>
    <property type="match status" value="2"/>
</dbReference>
<dbReference type="CDD" id="cd06768">
    <property type="entry name" value="PDZ_NHERF-like"/>
    <property type="match status" value="3"/>
</dbReference>
<dbReference type="Proteomes" id="UP000319801">
    <property type="component" value="Unassembled WGS sequence"/>
</dbReference>
<dbReference type="InterPro" id="IPR019742">
    <property type="entry name" value="MacrogloblnA2_CS"/>
</dbReference>
<comment type="caution">
    <text evidence="9">The sequence shown here is derived from an EMBL/GenBank/DDBJ whole genome shotgun (WGS) entry which is preliminary data.</text>
</comment>
<feature type="chain" id="PRO_5021939859" evidence="7">
    <location>
        <begin position="25"/>
        <end position="2674"/>
    </location>
</feature>
<dbReference type="Pfam" id="PF07678">
    <property type="entry name" value="TED_complement"/>
    <property type="match status" value="2"/>
</dbReference>